<dbReference type="Pfam" id="PF04082">
    <property type="entry name" value="Fungal_trans"/>
    <property type="match status" value="1"/>
</dbReference>
<accession>A0ABR0JKF2</accession>
<proteinExistence type="predicted"/>
<dbReference type="SMART" id="SM00906">
    <property type="entry name" value="Fungal_trans"/>
    <property type="match status" value="1"/>
</dbReference>
<reference evidence="4 5" key="1">
    <citation type="submission" date="2023-08" db="EMBL/GenBank/DDBJ databases">
        <title>Black Yeasts Isolated from many extreme environments.</title>
        <authorList>
            <person name="Coleine C."/>
            <person name="Stajich J.E."/>
            <person name="Selbmann L."/>
        </authorList>
    </citation>
    <scope>NUCLEOTIDE SEQUENCE [LARGE SCALE GENOMIC DNA]</scope>
    <source>
        <strain evidence="4 5">CCFEE 6328</strain>
    </source>
</reference>
<feature type="domain" description="Xylanolytic transcriptional activator regulatory" evidence="3">
    <location>
        <begin position="74"/>
        <end position="154"/>
    </location>
</feature>
<dbReference type="PANTHER" id="PTHR31001">
    <property type="entry name" value="UNCHARACTERIZED TRANSCRIPTIONAL REGULATORY PROTEIN"/>
    <property type="match status" value="1"/>
</dbReference>
<keyword evidence="5" id="KW-1185">Reference proteome</keyword>
<sequence length="497" mass="55468">MLFQVLALAVQFLPREAPAFGLLSKNDLGLCHSYSDTGIELLGSLGGQGSAVTVVQTHHLRSAWLKNLGRGVDAWHSIGNAIRSAQEIGLHQSKGIRHQGLESTLSRVWYDEYQRRIWMNLFIWDSLIAMILGRPRTINAADCDVEPPMDCNIPKDPSSTVPMTSKVGQGNDVPNTVSMNLVLHRLSQMFNQLKALKADKPFPKDYFTIQVLHDQLTTMLDDVPVTLRHQNPDTSWDSRYPYLKQHRELVLIYANLFLMTLHRPHVAHYAESCRHAIQASITALASLDRCFAWSKPAQYKSFPLSFYTVDASIFLSSIVAAQLLTESEVKTRVDRVLRQALERLAILEAYSPIAKSGLAILRRCCGKLKDQCPQAYSFTVSTPSTVLDPSSLQLQFSSQDFRIQRAIPTMYSAAYIYDYQPHGQQPPSLSSTGSLETSDPCLFGSNSGEDTLSTMADISLFNTPTDFDETYWMNLMNSIAPAPGPLMDPSAVWGEFS</sequence>
<evidence type="ECO:0000313" key="4">
    <source>
        <dbReference type="EMBL" id="KAK5066383.1"/>
    </source>
</evidence>
<evidence type="ECO:0000313" key="5">
    <source>
        <dbReference type="Proteomes" id="UP001345691"/>
    </source>
</evidence>
<dbReference type="PANTHER" id="PTHR31001:SF87">
    <property type="entry name" value="COL-21"/>
    <property type="match status" value="1"/>
</dbReference>
<evidence type="ECO:0000256" key="2">
    <source>
        <dbReference type="ARBA" id="ARBA00023242"/>
    </source>
</evidence>
<dbReference type="CDD" id="cd12148">
    <property type="entry name" value="fungal_TF_MHR"/>
    <property type="match status" value="1"/>
</dbReference>
<comment type="subcellular location">
    <subcellularLocation>
        <location evidence="1">Nucleus</location>
    </subcellularLocation>
</comment>
<dbReference type="EMBL" id="JAVRRF010000004">
    <property type="protein sequence ID" value="KAK5066383.1"/>
    <property type="molecule type" value="Genomic_DNA"/>
</dbReference>
<keyword evidence="2" id="KW-0539">Nucleus</keyword>
<organism evidence="4 5">
    <name type="scientific">Exophiala sideris</name>
    <dbReference type="NCBI Taxonomy" id="1016849"/>
    <lineage>
        <taxon>Eukaryota</taxon>
        <taxon>Fungi</taxon>
        <taxon>Dikarya</taxon>
        <taxon>Ascomycota</taxon>
        <taxon>Pezizomycotina</taxon>
        <taxon>Eurotiomycetes</taxon>
        <taxon>Chaetothyriomycetidae</taxon>
        <taxon>Chaetothyriales</taxon>
        <taxon>Herpotrichiellaceae</taxon>
        <taxon>Exophiala</taxon>
    </lineage>
</organism>
<dbReference type="InterPro" id="IPR007219">
    <property type="entry name" value="XnlR_reg_dom"/>
</dbReference>
<name>A0ABR0JKF2_9EURO</name>
<gene>
    <name evidence="4" type="ORF">LTR69_002902</name>
</gene>
<dbReference type="Proteomes" id="UP001345691">
    <property type="component" value="Unassembled WGS sequence"/>
</dbReference>
<evidence type="ECO:0000259" key="3">
    <source>
        <dbReference type="SMART" id="SM00906"/>
    </source>
</evidence>
<comment type="caution">
    <text evidence="4">The sequence shown here is derived from an EMBL/GenBank/DDBJ whole genome shotgun (WGS) entry which is preliminary data.</text>
</comment>
<protein>
    <recommendedName>
        <fullName evidence="3">Xylanolytic transcriptional activator regulatory domain-containing protein</fullName>
    </recommendedName>
</protein>
<dbReference type="InterPro" id="IPR050613">
    <property type="entry name" value="Sec_Metabolite_Reg"/>
</dbReference>
<evidence type="ECO:0000256" key="1">
    <source>
        <dbReference type="ARBA" id="ARBA00004123"/>
    </source>
</evidence>